<dbReference type="OrthoDB" id="10253869at2759"/>
<protein>
    <recommendedName>
        <fullName evidence="1">AMP-dependent synthetase/ligase domain-containing protein</fullName>
    </recommendedName>
</protein>
<dbReference type="InterPro" id="IPR042099">
    <property type="entry name" value="ANL_N_sf"/>
</dbReference>
<dbReference type="EMBL" id="QUQM01000008">
    <property type="protein sequence ID" value="KAA8642273.1"/>
    <property type="molecule type" value="Genomic_DNA"/>
</dbReference>
<dbReference type="SUPFAM" id="SSF56801">
    <property type="entry name" value="Acetyl-CoA synthetase-like"/>
    <property type="match status" value="1"/>
</dbReference>
<comment type="caution">
    <text evidence="2">The sequence shown here is derived from an EMBL/GenBank/DDBJ whole genome shotgun (WGS) entry which is preliminary data.</text>
</comment>
<evidence type="ECO:0000259" key="1">
    <source>
        <dbReference type="Pfam" id="PF00501"/>
    </source>
</evidence>
<dbReference type="Gene3D" id="3.40.50.12780">
    <property type="entry name" value="N-terminal domain of ligase-like"/>
    <property type="match status" value="1"/>
</dbReference>
<reference evidence="2 3" key="1">
    <citation type="submission" date="2019-08" db="EMBL/GenBank/DDBJ databases">
        <title>The genome sequence of a newly discovered highly antifungal drug resistant Aspergillus species, Aspergillus tanneri NIH 1004.</title>
        <authorList>
            <person name="Mounaud S."/>
            <person name="Singh I."/>
            <person name="Joardar V."/>
            <person name="Pakala S."/>
            <person name="Pakala S."/>
            <person name="Venepally P."/>
            <person name="Chung J.K."/>
            <person name="Losada L."/>
            <person name="Nierman W.C."/>
        </authorList>
    </citation>
    <scope>NUCLEOTIDE SEQUENCE [LARGE SCALE GENOMIC DNA]</scope>
    <source>
        <strain evidence="2 3">NIH1004</strain>
    </source>
</reference>
<dbReference type="RefSeq" id="XP_033421635.1">
    <property type="nucleotide sequence ID" value="XM_033575780.1"/>
</dbReference>
<feature type="domain" description="AMP-dependent synthetase/ligase" evidence="1">
    <location>
        <begin position="2"/>
        <end position="294"/>
    </location>
</feature>
<dbReference type="GeneID" id="54333915"/>
<accession>A0A5M9MBF7</accession>
<organism evidence="2 3">
    <name type="scientific">Aspergillus tanneri</name>
    <dbReference type="NCBI Taxonomy" id="1220188"/>
    <lineage>
        <taxon>Eukaryota</taxon>
        <taxon>Fungi</taxon>
        <taxon>Dikarya</taxon>
        <taxon>Ascomycota</taxon>
        <taxon>Pezizomycotina</taxon>
        <taxon>Eurotiomycetes</taxon>
        <taxon>Eurotiomycetidae</taxon>
        <taxon>Eurotiales</taxon>
        <taxon>Aspergillaceae</taxon>
        <taxon>Aspergillus</taxon>
        <taxon>Aspergillus subgen. Circumdati</taxon>
    </lineage>
</organism>
<dbReference type="PANTHER" id="PTHR42921">
    <property type="entry name" value="ACETOACETYL-COA SYNTHETASE"/>
    <property type="match status" value="1"/>
</dbReference>
<sequence>MVFLATTALGAQFSSASTNARVKRILDRLLQLKPICVFMDDAAVYNGKQIDLRSKIKDVVDGLGDVQEFNGIVSIPRHVDHPADLEFVRTDFRSPFLVVYSSATTGKPKPTVQSAGRYLLNGTKESRLHRDIGANSTILQYTTTGWIMDLAAIAGLVFGRRTILYDGSPFLPDVKFLIQLLGEHKVTHFGTEIADLSNLSVTTSTGMVLSESLSEWFYSEGFPAHTQLANISGGTDLAGCFGLENPISPLYVGGCQCAGLGIPIAVFDQADEGASGVKGTEIPDSTPGEIVATGAFPTMPVRFLGEDGSQKYFDSYFARFDSEFDFLPVTHEIYNVTDTQFTEEVVDSNCLVGRVKEAICKALNARLVPKYIFQTPEIPTTVNLRKVQLPVK</sequence>
<proteinExistence type="predicted"/>
<dbReference type="Pfam" id="PF00501">
    <property type="entry name" value="AMP-binding"/>
    <property type="match status" value="1"/>
</dbReference>
<evidence type="ECO:0000313" key="2">
    <source>
        <dbReference type="EMBL" id="KAA8642273.1"/>
    </source>
</evidence>
<dbReference type="VEuPathDB" id="FungiDB:EYZ11_008881"/>
<name>A0A5M9MBF7_9EURO</name>
<evidence type="ECO:0000313" key="3">
    <source>
        <dbReference type="Proteomes" id="UP000324241"/>
    </source>
</evidence>
<dbReference type="Proteomes" id="UP000324241">
    <property type="component" value="Unassembled WGS sequence"/>
</dbReference>
<dbReference type="PANTHER" id="PTHR42921:SF4">
    <property type="entry name" value="ACETOACETYL-COA SYNTHASE (AFU_ORTHOLOGUE AFUA_8G04770)"/>
    <property type="match status" value="1"/>
</dbReference>
<dbReference type="InterPro" id="IPR000873">
    <property type="entry name" value="AMP-dep_synth/lig_dom"/>
</dbReference>
<dbReference type="GO" id="GO:0030729">
    <property type="term" value="F:acetoacetate-CoA ligase activity"/>
    <property type="evidence" value="ECO:0007669"/>
    <property type="project" value="TreeGrafter"/>
</dbReference>
<dbReference type="AlphaFoldDB" id="A0A5M9MBF7"/>
<gene>
    <name evidence="2" type="ORF">ATNIH1004_011214</name>
</gene>